<protein>
    <submittedName>
        <fullName evidence="1">Uncharacterized protein</fullName>
    </submittedName>
</protein>
<dbReference type="Proteomes" id="UP000325558">
    <property type="component" value="Unassembled WGS sequence"/>
</dbReference>
<organism evidence="1">
    <name type="scientific">Aspergillus arachidicola</name>
    <dbReference type="NCBI Taxonomy" id="656916"/>
    <lineage>
        <taxon>Eukaryota</taxon>
        <taxon>Fungi</taxon>
        <taxon>Dikarya</taxon>
        <taxon>Ascomycota</taxon>
        <taxon>Pezizomycotina</taxon>
        <taxon>Eurotiomycetes</taxon>
        <taxon>Eurotiomycetidae</taxon>
        <taxon>Eurotiales</taxon>
        <taxon>Aspergillaceae</taxon>
        <taxon>Aspergillus</taxon>
        <taxon>Aspergillus subgen. Circumdati</taxon>
    </lineage>
</organism>
<name>A0A5N6XRV5_9EURO</name>
<dbReference type="AlphaFoldDB" id="A0A5N6XRV5"/>
<accession>A0A5N6XRV5</accession>
<sequence>MEKSHEKSVDVYDYSIDEEDKRTEKRLVENVIKHWEKDSRTALNYLDIENRICQCCPTPIMESDLIQPVARDGQTTTGKTDSTWSTHIMSFFF</sequence>
<reference evidence="1" key="1">
    <citation type="submission" date="2019-04" db="EMBL/GenBank/DDBJ databases">
        <title>Friends and foes A comparative genomics study of 23 Aspergillus species from section Flavi.</title>
        <authorList>
            <consortium name="DOE Joint Genome Institute"/>
            <person name="Kjaerbolling I."/>
            <person name="Vesth T."/>
            <person name="Frisvad J.C."/>
            <person name="Nybo J.L."/>
            <person name="Theobald S."/>
            <person name="Kildgaard S."/>
            <person name="Isbrandt T."/>
            <person name="Kuo A."/>
            <person name="Sato A."/>
            <person name="Lyhne E.K."/>
            <person name="Kogle M.E."/>
            <person name="Wiebenga A."/>
            <person name="Kun R.S."/>
            <person name="Lubbers R.J."/>
            <person name="Makela M.R."/>
            <person name="Barry K."/>
            <person name="Chovatia M."/>
            <person name="Clum A."/>
            <person name="Daum C."/>
            <person name="Haridas S."/>
            <person name="He G."/>
            <person name="LaButti K."/>
            <person name="Lipzen A."/>
            <person name="Mondo S."/>
            <person name="Riley R."/>
            <person name="Salamov A."/>
            <person name="Simmons B.A."/>
            <person name="Magnuson J.K."/>
            <person name="Henrissat B."/>
            <person name="Mortensen U.H."/>
            <person name="Larsen T.O."/>
            <person name="Devries R.P."/>
            <person name="Grigoriev I.V."/>
            <person name="Machida M."/>
            <person name="Baker S.E."/>
            <person name="Andersen M.R."/>
        </authorList>
    </citation>
    <scope>NUCLEOTIDE SEQUENCE</scope>
    <source>
        <strain evidence="1">CBS 117612</strain>
    </source>
</reference>
<dbReference type="EMBL" id="ML737231">
    <property type="protein sequence ID" value="KAE8335086.1"/>
    <property type="molecule type" value="Genomic_DNA"/>
</dbReference>
<gene>
    <name evidence="1" type="ORF">BDV24DRAFT_144573</name>
</gene>
<evidence type="ECO:0000313" key="1">
    <source>
        <dbReference type="EMBL" id="KAE8335086.1"/>
    </source>
</evidence>
<proteinExistence type="predicted"/>
<dbReference type="OrthoDB" id="4494329at2759"/>